<gene>
    <name evidence="1" type="ORF">RN606_00420</name>
</gene>
<accession>A0AA96F6B9</accession>
<proteinExistence type="predicted"/>
<dbReference type="InterPro" id="IPR036412">
    <property type="entry name" value="HAD-like_sf"/>
</dbReference>
<protein>
    <submittedName>
        <fullName evidence="1">HAD family hydrolase</fullName>
        <ecNumber evidence="1">3.1.3.-</ecNumber>
    </submittedName>
</protein>
<dbReference type="Gene3D" id="3.40.50.1000">
    <property type="entry name" value="HAD superfamily/HAD-like"/>
    <property type="match status" value="1"/>
</dbReference>
<evidence type="ECO:0000313" key="1">
    <source>
        <dbReference type="EMBL" id="WNM24648.1"/>
    </source>
</evidence>
<dbReference type="PANTHER" id="PTHR10000">
    <property type="entry name" value="PHOSPHOSERINE PHOSPHATASE"/>
    <property type="match status" value="1"/>
</dbReference>
<dbReference type="SUPFAM" id="SSF56784">
    <property type="entry name" value="HAD-like"/>
    <property type="match status" value="1"/>
</dbReference>
<reference evidence="1 2" key="1">
    <citation type="submission" date="2023-09" db="EMBL/GenBank/DDBJ databases">
        <title>Demequina sp. a novel bacteria isolated from Capsicum annuum.</title>
        <authorList>
            <person name="Humaira Z."/>
            <person name="Lee J."/>
            <person name="Cho D."/>
        </authorList>
    </citation>
    <scope>NUCLEOTIDE SEQUENCE [LARGE SCALE GENOMIC DNA]</scope>
    <source>
        <strain evidence="1 2">OYTSA14</strain>
    </source>
</reference>
<dbReference type="Proteomes" id="UP001304125">
    <property type="component" value="Chromosome"/>
</dbReference>
<keyword evidence="1" id="KW-0378">Hydrolase</keyword>
<dbReference type="Gene3D" id="3.30.1240.10">
    <property type="match status" value="1"/>
</dbReference>
<dbReference type="Pfam" id="PF08282">
    <property type="entry name" value="Hydrolase_3"/>
    <property type="match status" value="1"/>
</dbReference>
<dbReference type="RefSeq" id="WP_313498701.1">
    <property type="nucleotide sequence ID" value="NZ_CP134879.1"/>
</dbReference>
<dbReference type="EMBL" id="CP134879">
    <property type="protein sequence ID" value="WNM24648.1"/>
    <property type="molecule type" value="Genomic_DNA"/>
</dbReference>
<dbReference type="GO" id="GO:0005829">
    <property type="term" value="C:cytosol"/>
    <property type="evidence" value="ECO:0007669"/>
    <property type="project" value="TreeGrafter"/>
</dbReference>
<evidence type="ECO:0000313" key="2">
    <source>
        <dbReference type="Proteomes" id="UP001304125"/>
    </source>
</evidence>
<dbReference type="PROSITE" id="PS01229">
    <property type="entry name" value="COF_2"/>
    <property type="match status" value="1"/>
</dbReference>
<dbReference type="InterPro" id="IPR023214">
    <property type="entry name" value="HAD_sf"/>
</dbReference>
<dbReference type="GO" id="GO:0000287">
    <property type="term" value="F:magnesium ion binding"/>
    <property type="evidence" value="ECO:0007669"/>
    <property type="project" value="TreeGrafter"/>
</dbReference>
<keyword evidence="2" id="KW-1185">Reference proteome</keyword>
<sequence length="286" mass="31154">MTRDPASMRPPLDRDAWRLVGLDIDGTLMHWGGDISDAVVEAVEKVRMCRSHVILATGRTVIGTMPVLERLGIRRGWAVCANGAVTVKLNPQTPGGYDIVETTTFDPTAALELIRQEMPDAFFAVEDLGVGFRVNREFPMGELDGRQIVVDSFEELASQEVTRVVIRKPDADVSHFDSLVHRIGLNDVTYAVGYSAWLDLTPPNVTKASALEALRRQLGVYPDHTVAVGDGNNDIDMLRWAGFSAAMGNAPDAVRAVADQVVGSVDEDGVLEVLHTLIDPERLAVL</sequence>
<dbReference type="GO" id="GO:0016791">
    <property type="term" value="F:phosphatase activity"/>
    <property type="evidence" value="ECO:0007669"/>
    <property type="project" value="TreeGrafter"/>
</dbReference>
<dbReference type="PANTHER" id="PTHR10000:SF8">
    <property type="entry name" value="HAD SUPERFAMILY HYDROLASE-LIKE, TYPE 3"/>
    <property type="match status" value="1"/>
</dbReference>
<organism evidence="1 2">
    <name type="scientific">Demequina capsici</name>
    <dbReference type="NCBI Taxonomy" id="3075620"/>
    <lineage>
        <taxon>Bacteria</taxon>
        <taxon>Bacillati</taxon>
        <taxon>Actinomycetota</taxon>
        <taxon>Actinomycetes</taxon>
        <taxon>Micrococcales</taxon>
        <taxon>Demequinaceae</taxon>
        <taxon>Demequina</taxon>
    </lineage>
</organism>
<dbReference type="EC" id="3.1.3.-" evidence="1"/>
<name>A0AA96F6B9_9MICO</name>
<dbReference type="AlphaFoldDB" id="A0AA96F6B9"/>